<dbReference type="GO" id="GO:0004519">
    <property type="term" value="F:endonuclease activity"/>
    <property type="evidence" value="ECO:0007669"/>
    <property type="project" value="UniProtKB-KW"/>
</dbReference>
<keyword evidence="2" id="KW-0540">Nuclease</keyword>
<keyword evidence="6" id="KW-0346">Stress response</keyword>
<dbReference type="RefSeq" id="WP_324307022.1">
    <property type="nucleotide sequence ID" value="NZ_CAJYDL010000001.1"/>
</dbReference>
<dbReference type="SUPFAM" id="SSF54786">
    <property type="entry name" value="YcfA/nrd intein domain"/>
    <property type="match status" value="1"/>
</dbReference>
<organism evidence="7 8">
    <name type="scientific">Methanothrix soehngenii</name>
    <name type="common">Methanosaeta concilii</name>
    <dbReference type="NCBI Taxonomy" id="2223"/>
    <lineage>
        <taxon>Archaea</taxon>
        <taxon>Methanobacteriati</taxon>
        <taxon>Methanobacteriota</taxon>
        <taxon>Stenosarchaea group</taxon>
        <taxon>Methanomicrobia</taxon>
        <taxon>Methanotrichales</taxon>
        <taxon>Methanotrichaceae</taxon>
        <taxon>Methanothrix</taxon>
    </lineage>
</organism>
<evidence type="ECO:0000313" key="7">
    <source>
        <dbReference type="EMBL" id="NLJ23596.1"/>
    </source>
</evidence>
<evidence type="ECO:0000256" key="4">
    <source>
        <dbReference type="ARBA" id="ARBA00022801"/>
    </source>
</evidence>
<accession>A0A7K4AKQ2</accession>
<dbReference type="Gene3D" id="3.30.920.30">
    <property type="entry name" value="Hypothetical protein"/>
    <property type="match status" value="1"/>
</dbReference>
<dbReference type="InterPro" id="IPR012933">
    <property type="entry name" value="HicA_mRNA_interferase"/>
</dbReference>
<gene>
    <name evidence="7" type="ORF">GX426_10895</name>
</gene>
<reference evidence="7 8" key="1">
    <citation type="journal article" date="2020" name="Biotechnol. Biofuels">
        <title>New insights from the biogas microbiome by comprehensive genome-resolved metagenomics of nearly 1600 species originating from multiple anaerobic digesters.</title>
        <authorList>
            <person name="Campanaro S."/>
            <person name="Treu L."/>
            <person name="Rodriguez-R L.M."/>
            <person name="Kovalovszki A."/>
            <person name="Ziels R.M."/>
            <person name="Maus I."/>
            <person name="Zhu X."/>
            <person name="Kougias P.G."/>
            <person name="Basile A."/>
            <person name="Luo G."/>
            <person name="Schluter A."/>
            <person name="Konstantinidis K.T."/>
            <person name="Angelidaki I."/>
        </authorList>
    </citation>
    <scope>NUCLEOTIDE SEQUENCE [LARGE SCALE GENOMIC DNA]</scope>
    <source>
        <strain evidence="7">AS27yjCOA_157</strain>
    </source>
</reference>
<evidence type="ECO:0000256" key="2">
    <source>
        <dbReference type="ARBA" id="ARBA00022722"/>
    </source>
</evidence>
<evidence type="ECO:0000256" key="6">
    <source>
        <dbReference type="ARBA" id="ARBA00023016"/>
    </source>
</evidence>
<dbReference type="InterPro" id="IPR038570">
    <property type="entry name" value="HicA_sf"/>
</dbReference>
<protein>
    <submittedName>
        <fullName evidence="7">Type II toxin-antitoxin system HicA family toxin</fullName>
    </submittedName>
</protein>
<dbReference type="GO" id="GO:0003729">
    <property type="term" value="F:mRNA binding"/>
    <property type="evidence" value="ECO:0007669"/>
    <property type="project" value="InterPro"/>
</dbReference>
<evidence type="ECO:0000256" key="5">
    <source>
        <dbReference type="ARBA" id="ARBA00022884"/>
    </source>
</evidence>
<name>A0A7K4AKQ2_METSH</name>
<dbReference type="Proteomes" id="UP000544742">
    <property type="component" value="Unassembled WGS sequence"/>
</dbReference>
<evidence type="ECO:0000256" key="1">
    <source>
        <dbReference type="ARBA" id="ARBA00022649"/>
    </source>
</evidence>
<dbReference type="GO" id="GO:0016787">
    <property type="term" value="F:hydrolase activity"/>
    <property type="evidence" value="ECO:0007669"/>
    <property type="project" value="UniProtKB-KW"/>
</dbReference>
<keyword evidence="4" id="KW-0378">Hydrolase</keyword>
<sequence>MPSRLTAVSRRDLIKRLKSLGFSGPYAGPDHSFMVRGFARIRIPNPHKQEIGISLLVEILREGGISREEWLSTN</sequence>
<comment type="caution">
    <text evidence="7">The sequence shown here is derived from an EMBL/GenBank/DDBJ whole genome shotgun (WGS) entry which is preliminary data.</text>
</comment>
<keyword evidence="1" id="KW-1277">Toxin-antitoxin system</keyword>
<dbReference type="Pfam" id="PF07927">
    <property type="entry name" value="HicA_toxin"/>
    <property type="match status" value="1"/>
</dbReference>
<dbReference type="AlphaFoldDB" id="A0A7K4AKQ2"/>
<keyword evidence="3" id="KW-0255">Endonuclease</keyword>
<keyword evidence="5" id="KW-0694">RNA-binding</keyword>
<proteinExistence type="predicted"/>
<dbReference type="EMBL" id="JAAYUN010000204">
    <property type="protein sequence ID" value="NLJ23596.1"/>
    <property type="molecule type" value="Genomic_DNA"/>
</dbReference>
<evidence type="ECO:0000256" key="3">
    <source>
        <dbReference type="ARBA" id="ARBA00022759"/>
    </source>
</evidence>
<evidence type="ECO:0000313" key="8">
    <source>
        <dbReference type="Proteomes" id="UP000544742"/>
    </source>
</evidence>